<sequence>MATLNVGFLVGSISLTSINRRLSRALVALAPQAGLTLTEIPIAGLPFYSADHDGGIPAEAAEFKQAIESVDAVVIVSPEYNRSVPGVLKNALDMASRPWGQNSFGGKPTAVIGASIGQIATAAGQQHLRQILSFLDSPTMGQPEAYVQMHEGLITDAGEVTDESTAEFLLAWLRAVQAHVAKQIAGANAA</sequence>
<organism evidence="2 3">
    <name type="scientific">Leucobacter chromiireducens subsp. solipictus</name>
    <dbReference type="NCBI Taxonomy" id="398235"/>
    <lineage>
        <taxon>Bacteria</taxon>
        <taxon>Bacillati</taxon>
        <taxon>Actinomycetota</taxon>
        <taxon>Actinomycetes</taxon>
        <taxon>Micrococcales</taxon>
        <taxon>Microbacteriaceae</taxon>
        <taxon>Leucobacter</taxon>
    </lineage>
</organism>
<dbReference type="InterPro" id="IPR005025">
    <property type="entry name" value="FMN_Rdtase-like_dom"/>
</dbReference>
<comment type="caution">
    <text evidence="2">The sequence shown here is derived from an EMBL/GenBank/DDBJ whole genome shotgun (WGS) entry which is preliminary data.</text>
</comment>
<reference evidence="2 3" key="1">
    <citation type="submission" date="2018-09" db="EMBL/GenBank/DDBJ databases">
        <title>Comparative genomics of Leucobacter spp.</title>
        <authorList>
            <person name="Reis A.C."/>
            <person name="Kolvenbach B.A."/>
            <person name="Corvini P.F.X."/>
            <person name="Nunes O.C."/>
        </authorList>
    </citation>
    <scope>NUCLEOTIDE SEQUENCE [LARGE SCALE GENOMIC DNA]</scope>
    <source>
        <strain evidence="2 3">TAN 31504</strain>
    </source>
</reference>
<keyword evidence="3" id="KW-1185">Reference proteome</keyword>
<accession>A0ABS1SEM6</accession>
<dbReference type="EMBL" id="QYAC01000003">
    <property type="protein sequence ID" value="MBL3678998.1"/>
    <property type="molecule type" value="Genomic_DNA"/>
</dbReference>
<gene>
    <name evidence="2" type="ORF">D3230_06760</name>
</gene>
<dbReference type="PANTHER" id="PTHR30543">
    <property type="entry name" value="CHROMATE REDUCTASE"/>
    <property type="match status" value="1"/>
</dbReference>
<dbReference type="InterPro" id="IPR029039">
    <property type="entry name" value="Flavoprotein-like_sf"/>
</dbReference>
<evidence type="ECO:0000313" key="3">
    <source>
        <dbReference type="Proteomes" id="UP001645859"/>
    </source>
</evidence>
<proteinExistence type="predicted"/>
<dbReference type="Gene3D" id="3.40.50.360">
    <property type="match status" value="1"/>
</dbReference>
<dbReference type="InterPro" id="IPR050712">
    <property type="entry name" value="NAD(P)H-dep_reductase"/>
</dbReference>
<dbReference type="Pfam" id="PF03358">
    <property type="entry name" value="FMN_red"/>
    <property type="match status" value="1"/>
</dbReference>
<name>A0ABS1SEM6_9MICO</name>
<protein>
    <submittedName>
        <fullName evidence="2">NAD(P)H-dependent oxidoreductase</fullName>
    </submittedName>
</protein>
<dbReference type="SUPFAM" id="SSF52218">
    <property type="entry name" value="Flavoproteins"/>
    <property type="match status" value="1"/>
</dbReference>
<dbReference type="RefSeq" id="WP_202344267.1">
    <property type="nucleotide sequence ID" value="NZ_BAAAPI010000013.1"/>
</dbReference>
<dbReference type="PANTHER" id="PTHR30543:SF21">
    <property type="entry name" value="NAD(P)H-DEPENDENT FMN REDUCTASE LOT6"/>
    <property type="match status" value="1"/>
</dbReference>
<feature type="domain" description="NADPH-dependent FMN reductase-like" evidence="1">
    <location>
        <begin position="5"/>
        <end position="148"/>
    </location>
</feature>
<dbReference type="Proteomes" id="UP001645859">
    <property type="component" value="Unassembled WGS sequence"/>
</dbReference>
<evidence type="ECO:0000259" key="1">
    <source>
        <dbReference type="Pfam" id="PF03358"/>
    </source>
</evidence>
<evidence type="ECO:0000313" key="2">
    <source>
        <dbReference type="EMBL" id="MBL3678998.1"/>
    </source>
</evidence>